<dbReference type="InterPro" id="IPR011990">
    <property type="entry name" value="TPR-like_helical_dom_sf"/>
</dbReference>
<protein>
    <submittedName>
        <fullName evidence="3">Uncharacterized protein</fullName>
    </submittedName>
</protein>
<dbReference type="Pfam" id="PF13432">
    <property type="entry name" value="TPR_16"/>
    <property type="match status" value="1"/>
</dbReference>
<dbReference type="AlphaFoldDB" id="A0A382MVG7"/>
<accession>A0A382MVG7</accession>
<evidence type="ECO:0000313" key="3">
    <source>
        <dbReference type="EMBL" id="SVC53013.1"/>
    </source>
</evidence>
<dbReference type="EMBL" id="UINC01096264">
    <property type="protein sequence ID" value="SVC53013.1"/>
    <property type="molecule type" value="Genomic_DNA"/>
</dbReference>
<reference evidence="3" key="1">
    <citation type="submission" date="2018-05" db="EMBL/GenBank/DDBJ databases">
        <authorList>
            <person name="Lanie J.A."/>
            <person name="Ng W.-L."/>
            <person name="Kazmierczak K.M."/>
            <person name="Andrzejewski T.M."/>
            <person name="Davidsen T.M."/>
            <person name="Wayne K.J."/>
            <person name="Tettelin H."/>
            <person name="Glass J.I."/>
            <person name="Rusch D."/>
            <person name="Podicherti R."/>
            <person name="Tsui H.-C.T."/>
            <person name="Winkler M.E."/>
        </authorList>
    </citation>
    <scope>NUCLEOTIDE SEQUENCE</scope>
</reference>
<dbReference type="PROSITE" id="PS50005">
    <property type="entry name" value="TPR"/>
    <property type="match status" value="4"/>
</dbReference>
<dbReference type="SMART" id="SM00028">
    <property type="entry name" value="TPR"/>
    <property type="match status" value="5"/>
</dbReference>
<sequence length="309" mass="36356">NSRYENVNAKNAISEIFFDISMVYRRNNEIDMFQLFSTYTLQLNDRIPLLFIIMAEFFETNGQYGKAVTLYSKLRHDKIYHPYAELRAAICLYNLKRIAESINKLYALTSIKSISPQVFTNLGNIFRLEKKYEESIEAYSEALERISTLEKKHWSLFYNRGISYERNKQWEKAEDDFIRSLNLDPNQPEVINYVAYSWIEMGVNLEKALEMLKTATTLQPDDGYIIDSLGWAHFRLGNLDEAILQLERAVQLAPLDPTINFHLGDVYIQIGRKRQAYFQWLRALKLDPDPDLEVKIKDKLQQIDLKRIK</sequence>
<evidence type="ECO:0000256" key="1">
    <source>
        <dbReference type="ARBA" id="ARBA00022737"/>
    </source>
</evidence>
<dbReference type="PANTHER" id="PTHR45586">
    <property type="entry name" value="TPR REPEAT-CONTAINING PROTEIN PA4667"/>
    <property type="match status" value="1"/>
</dbReference>
<keyword evidence="2" id="KW-0802">TPR repeat</keyword>
<evidence type="ECO:0000256" key="2">
    <source>
        <dbReference type="ARBA" id="ARBA00022803"/>
    </source>
</evidence>
<feature type="non-terminal residue" evidence="3">
    <location>
        <position position="1"/>
    </location>
</feature>
<dbReference type="InterPro" id="IPR051012">
    <property type="entry name" value="CellSynth/LPSAsmb/PSIAsmb"/>
</dbReference>
<dbReference type="Pfam" id="PF13424">
    <property type="entry name" value="TPR_12"/>
    <property type="match status" value="1"/>
</dbReference>
<keyword evidence="1" id="KW-0677">Repeat</keyword>
<dbReference type="PANTHER" id="PTHR45586:SF1">
    <property type="entry name" value="LIPOPOLYSACCHARIDE ASSEMBLY PROTEIN B"/>
    <property type="match status" value="1"/>
</dbReference>
<dbReference type="InterPro" id="IPR019734">
    <property type="entry name" value="TPR_rpt"/>
</dbReference>
<name>A0A382MVG7_9ZZZZ</name>
<dbReference type="SUPFAM" id="SSF48452">
    <property type="entry name" value="TPR-like"/>
    <property type="match status" value="2"/>
</dbReference>
<gene>
    <name evidence="3" type="ORF">METZ01_LOCUS305867</name>
</gene>
<dbReference type="Gene3D" id="1.25.40.10">
    <property type="entry name" value="Tetratricopeptide repeat domain"/>
    <property type="match status" value="1"/>
</dbReference>
<proteinExistence type="predicted"/>
<organism evidence="3">
    <name type="scientific">marine metagenome</name>
    <dbReference type="NCBI Taxonomy" id="408172"/>
    <lineage>
        <taxon>unclassified sequences</taxon>
        <taxon>metagenomes</taxon>
        <taxon>ecological metagenomes</taxon>
    </lineage>
</organism>